<feature type="signal peptide" evidence="1">
    <location>
        <begin position="1"/>
        <end position="22"/>
    </location>
</feature>
<dbReference type="Pfam" id="PF09917">
    <property type="entry name" value="DUF2147"/>
    <property type="match status" value="1"/>
</dbReference>
<keyword evidence="1" id="KW-0732">Signal</keyword>
<feature type="domain" description="DUF2147" evidence="2">
    <location>
        <begin position="30"/>
        <end position="125"/>
    </location>
</feature>
<dbReference type="Gene3D" id="2.40.128.520">
    <property type="match status" value="1"/>
</dbReference>
<dbReference type="Proteomes" id="UP000233491">
    <property type="component" value="Unassembled WGS sequence"/>
</dbReference>
<dbReference type="PANTHER" id="PTHR36919:SF2">
    <property type="entry name" value="BLL6627 PROTEIN"/>
    <property type="match status" value="1"/>
</dbReference>
<dbReference type="AlphaFoldDB" id="A0A1I4W4D8"/>
<proteinExistence type="predicted"/>
<comment type="caution">
    <text evidence="3">The sequence shown here is derived from an EMBL/GenBank/DDBJ whole genome shotgun (WGS) entry which is preliminary data.</text>
</comment>
<name>A0A1I4W4D8_9HYPH</name>
<organism evidence="3 4">
    <name type="scientific">Pleomorphomonas diazotrophica</name>
    <dbReference type="NCBI Taxonomy" id="1166257"/>
    <lineage>
        <taxon>Bacteria</taxon>
        <taxon>Pseudomonadati</taxon>
        <taxon>Pseudomonadota</taxon>
        <taxon>Alphaproteobacteria</taxon>
        <taxon>Hyphomicrobiales</taxon>
        <taxon>Pleomorphomonadaceae</taxon>
        <taxon>Pleomorphomonas</taxon>
    </lineage>
</organism>
<gene>
    <name evidence="3" type="ORF">CXZ10_17220</name>
</gene>
<protein>
    <submittedName>
        <fullName evidence="3">DUF2147 domain-containing protein</fullName>
    </submittedName>
</protein>
<dbReference type="OrthoDB" id="9811671at2"/>
<dbReference type="EMBL" id="PJNW01000015">
    <property type="protein sequence ID" value="PKR87867.1"/>
    <property type="molecule type" value="Genomic_DNA"/>
</dbReference>
<sequence length="129" mass="14051">MTSRLLLAFAMFTCLAAAPAAASSDPSLFGLWARGDGKAKVKVVRCGPQICAINTWVREGARGEKAGDKLVMSVRPEEDGTWKGTAFDPQRDRTYRLTIEVDERSMMTHGCVLAGIVCKEMGWTRIAGQ</sequence>
<dbReference type="PANTHER" id="PTHR36919">
    <property type="entry name" value="BLR1215 PROTEIN"/>
    <property type="match status" value="1"/>
</dbReference>
<evidence type="ECO:0000259" key="2">
    <source>
        <dbReference type="Pfam" id="PF09917"/>
    </source>
</evidence>
<accession>A0A1I4W4D8</accession>
<keyword evidence="4" id="KW-1185">Reference proteome</keyword>
<dbReference type="RefSeq" id="WP_101290606.1">
    <property type="nucleotide sequence ID" value="NZ_FOUQ01000015.1"/>
</dbReference>
<feature type="chain" id="PRO_5015065850" evidence="1">
    <location>
        <begin position="23"/>
        <end position="129"/>
    </location>
</feature>
<reference evidence="3 4" key="1">
    <citation type="submission" date="2017-12" db="EMBL/GenBank/DDBJ databases">
        <title>Anaerobic carbon monoxide metabolism by Pleomorphomonas carboxyditropha sp. nov., a new mesophilic hydrogenogenic carboxidotroph.</title>
        <authorList>
            <person name="Esquivel-Elizondo S."/>
            <person name="Krajmalnik-Brown R."/>
        </authorList>
    </citation>
    <scope>NUCLEOTIDE SEQUENCE [LARGE SCALE GENOMIC DNA]</scope>
    <source>
        <strain evidence="3 4">R5-392</strain>
    </source>
</reference>
<evidence type="ECO:0000313" key="3">
    <source>
        <dbReference type="EMBL" id="PKR87867.1"/>
    </source>
</evidence>
<evidence type="ECO:0000256" key="1">
    <source>
        <dbReference type="SAM" id="SignalP"/>
    </source>
</evidence>
<evidence type="ECO:0000313" key="4">
    <source>
        <dbReference type="Proteomes" id="UP000233491"/>
    </source>
</evidence>
<dbReference type="InterPro" id="IPR019223">
    <property type="entry name" value="DUF2147"/>
</dbReference>